<dbReference type="CDD" id="cd00075">
    <property type="entry name" value="HATPase"/>
    <property type="match status" value="1"/>
</dbReference>
<keyword evidence="4" id="KW-0902">Two-component regulatory system</keyword>
<evidence type="ECO:0000256" key="3">
    <source>
        <dbReference type="ARBA" id="ARBA00022553"/>
    </source>
</evidence>
<comment type="caution">
    <text evidence="9">The sequence shown here is derived from an EMBL/GenBank/DDBJ whole genome shotgun (WGS) entry which is preliminary data.</text>
</comment>
<evidence type="ECO:0000256" key="2">
    <source>
        <dbReference type="ARBA" id="ARBA00012438"/>
    </source>
</evidence>
<evidence type="ECO:0000313" key="9">
    <source>
        <dbReference type="EMBL" id="PSU98194.1"/>
    </source>
</evidence>
<feature type="domain" description="Histidine kinase" evidence="7">
    <location>
        <begin position="468"/>
        <end position="693"/>
    </location>
</feature>
<dbReference type="InterPro" id="IPR001789">
    <property type="entry name" value="Sig_transdc_resp-reg_receiver"/>
</dbReference>
<dbReference type="PANTHER" id="PTHR45339">
    <property type="entry name" value="HYBRID SIGNAL TRANSDUCTION HISTIDINE KINASE J"/>
    <property type="match status" value="1"/>
</dbReference>
<dbReference type="CDD" id="cd17546">
    <property type="entry name" value="REC_hyHK_CKI1_RcsC-like"/>
    <property type="match status" value="1"/>
</dbReference>
<feature type="modified residue" description="4-aspartylphosphate" evidence="5">
    <location>
        <position position="892"/>
    </location>
</feature>
<comment type="catalytic activity">
    <reaction evidence="1">
        <text>ATP + protein L-histidine = ADP + protein N-phospho-L-histidine.</text>
        <dbReference type="EC" id="2.7.13.3"/>
    </reaction>
</comment>
<dbReference type="InterPro" id="IPR005467">
    <property type="entry name" value="His_kinase_dom"/>
</dbReference>
<feature type="transmembrane region" description="Helical" evidence="6">
    <location>
        <begin position="256"/>
        <end position="277"/>
    </location>
</feature>
<dbReference type="Pfam" id="PF02518">
    <property type="entry name" value="HATPase_c"/>
    <property type="match status" value="1"/>
</dbReference>
<proteinExistence type="predicted"/>
<dbReference type="Proteomes" id="UP000241426">
    <property type="component" value="Unassembled WGS sequence"/>
</dbReference>
<dbReference type="RefSeq" id="WP_107289721.1">
    <property type="nucleotide sequence ID" value="NZ_PYNF01000010.1"/>
</dbReference>
<dbReference type="PRINTS" id="PR00344">
    <property type="entry name" value="BCTRLSENSOR"/>
</dbReference>
<feature type="domain" description="Response regulatory" evidence="8">
    <location>
        <begin position="843"/>
        <end position="956"/>
    </location>
</feature>
<feature type="transmembrane region" description="Helical" evidence="6">
    <location>
        <begin position="48"/>
        <end position="67"/>
    </location>
</feature>
<dbReference type="SUPFAM" id="SSF55874">
    <property type="entry name" value="ATPase domain of HSP90 chaperone/DNA topoisomerase II/histidine kinase"/>
    <property type="match status" value="1"/>
</dbReference>
<dbReference type="GO" id="GO:0000155">
    <property type="term" value="F:phosphorelay sensor kinase activity"/>
    <property type="evidence" value="ECO:0007669"/>
    <property type="project" value="InterPro"/>
</dbReference>
<feature type="transmembrane region" description="Helical" evidence="6">
    <location>
        <begin position="160"/>
        <end position="180"/>
    </location>
</feature>
<feature type="transmembrane region" description="Helical" evidence="6">
    <location>
        <begin position="223"/>
        <end position="244"/>
    </location>
</feature>
<sequence>MPDLPLLLFSEPRGALLFFAAGIILAWLGYFSFTLFTSRPGANRNVYYPYLAYSVSIFLWILSNAYFQSPLLTYYSESTAVTMALFANLVSFCAFISAYSFSCRLISTQPDSNLSLYQKLFISIISLYALIINSSPGLTVKHVDIVAPGDFVIIFGPQTSWFFLCLMSAVFLTFHNFLIYKKAGSPLIQKKSQYMILGVIIFMLSTLIVHLIIPFMLDDFSLTWVPPALAIFETLLIGYALLFNRFYSPRYIISQFISHLVNVTLYLSPYLLIIAIGYEDNPLLIGLWIALIGLGWKSSLIQIKRGTNRLLYGKNGSPSENIQRVIGHFQYSTEYGLGKLNELLNTRSGQILNINTHSDLAALKIYFEGKHSVLVKDELEFQIQYETHTELSNISWLKKNMDANNSALVLPIVSKNGDISHLFMVSKKDRDGLFSSEEIDALQVLFEQANQYIRSEEQVRKSQVLAGSIAHEIRNPLSKIQYHFERIDADLFDVNNNSAHPFLSEQMKGLYKELTESKKAVQLGTRFIDIIIDEIKGNSINSQTFSSHSAGRLTEQALSEYGFVGNTYQARIIANTQNDFQFWGNETLFSFVMFNLVKNALHYFSQYPQSTLSIHLERGESENCIIVTDTGPGIADNVIPHIFDEFYTLGKSDGSGLGLAYCRRVINAFGGNIHCQSKYGSYTRFTLTFPIINEEHIPNNLFNELKEALTGKQVLVIGPKENTTLISSLLSGFNIIVSTVDNGKSAAKYIGNNNVDFAFYDLSLSPTQFEALKKIRSGDFGANAQKIPLIALSNENTRSTRFDTNVFQGEFRISDSLPLFAQSLKLLIDSGSLKPLGHLIGKRVLVVDDMQINRMLVQSYLAQEGITVLQAHNGSVALCIAEQERPDLILMDIHMPEMDGLEVTRILRQRGCNIPIIALSGECCNEVTKEISQYMNAHLMKPITRQQLIQKLQYWIPESEADKIISKQDIHIVHSI</sequence>
<organism evidence="9 10">
    <name type="scientific">Photobacterium kishitanii</name>
    <dbReference type="NCBI Taxonomy" id="318456"/>
    <lineage>
        <taxon>Bacteria</taxon>
        <taxon>Pseudomonadati</taxon>
        <taxon>Pseudomonadota</taxon>
        <taxon>Gammaproteobacteria</taxon>
        <taxon>Vibrionales</taxon>
        <taxon>Vibrionaceae</taxon>
        <taxon>Photobacterium</taxon>
    </lineage>
</organism>
<dbReference type="InterPro" id="IPR003594">
    <property type="entry name" value="HATPase_dom"/>
</dbReference>
<keyword evidence="6" id="KW-0472">Membrane</keyword>
<dbReference type="Pfam" id="PF00072">
    <property type="entry name" value="Response_reg"/>
    <property type="match status" value="1"/>
</dbReference>
<reference evidence="9 10" key="1">
    <citation type="submission" date="2018-01" db="EMBL/GenBank/DDBJ databases">
        <title>Whole genome sequencing of Histamine producing bacteria.</title>
        <authorList>
            <person name="Butler K."/>
        </authorList>
    </citation>
    <scope>NUCLEOTIDE SEQUENCE [LARGE SCALE GENOMIC DNA]</scope>
    <source>
        <strain evidence="9 10">FS-7.2</strain>
    </source>
</reference>
<dbReference type="AlphaFoldDB" id="A0A2T3KH26"/>
<dbReference type="SUPFAM" id="SSF47384">
    <property type="entry name" value="Homodimeric domain of signal transducing histidine kinase"/>
    <property type="match status" value="1"/>
</dbReference>
<keyword evidence="9" id="KW-0808">Transferase</keyword>
<evidence type="ECO:0000259" key="7">
    <source>
        <dbReference type="PROSITE" id="PS50109"/>
    </source>
</evidence>
<feature type="transmembrane region" description="Helical" evidence="6">
    <location>
        <begin position="192"/>
        <end position="217"/>
    </location>
</feature>
<gene>
    <name evidence="9" type="ORF">C9J27_13105</name>
</gene>
<dbReference type="InterPro" id="IPR036097">
    <property type="entry name" value="HisK_dim/P_sf"/>
</dbReference>
<keyword evidence="6" id="KW-1133">Transmembrane helix</keyword>
<name>A0A2T3KH26_9GAMM</name>
<evidence type="ECO:0000256" key="1">
    <source>
        <dbReference type="ARBA" id="ARBA00000085"/>
    </source>
</evidence>
<evidence type="ECO:0000256" key="5">
    <source>
        <dbReference type="PROSITE-ProRule" id="PRU00169"/>
    </source>
</evidence>
<evidence type="ECO:0000259" key="8">
    <source>
        <dbReference type="PROSITE" id="PS50110"/>
    </source>
</evidence>
<dbReference type="PANTHER" id="PTHR45339:SF1">
    <property type="entry name" value="HYBRID SIGNAL TRANSDUCTION HISTIDINE KINASE J"/>
    <property type="match status" value="1"/>
</dbReference>
<protein>
    <recommendedName>
        <fullName evidence="2">histidine kinase</fullName>
        <ecNumber evidence="2">2.7.13.3</ecNumber>
    </recommendedName>
</protein>
<evidence type="ECO:0000256" key="4">
    <source>
        <dbReference type="ARBA" id="ARBA00023012"/>
    </source>
</evidence>
<dbReference type="Gene3D" id="3.40.50.2300">
    <property type="match status" value="2"/>
</dbReference>
<dbReference type="SUPFAM" id="SSF52172">
    <property type="entry name" value="CheY-like"/>
    <property type="match status" value="2"/>
</dbReference>
<dbReference type="PROSITE" id="PS50109">
    <property type="entry name" value="HIS_KIN"/>
    <property type="match status" value="1"/>
</dbReference>
<dbReference type="InterPro" id="IPR011006">
    <property type="entry name" value="CheY-like_superfamily"/>
</dbReference>
<dbReference type="PROSITE" id="PS50110">
    <property type="entry name" value="RESPONSE_REGULATORY"/>
    <property type="match status" value="1"/>
</dbReference>
<feature type="transmembrane region" description="Helical" evidence="6">
    <location>
        <begin position="15"/>
        <end position="36"/>
    </location>
</feature>
<dbReference type="EMBL" id="PYNF01000010">
    <property type="protein sequence ID" value="PSU98194.1"/>
    <property type="molecule type" value="Genomic_DNA"/>
</dbReference>
<dbReference type="InterPro" id="IPR036890">
    <property type="entry name" value="HATPase_C_sf"/>
</dbReference>
<keyword evidence="9" id="KW-0418">Kinase</keyword>
<accession>A0A2T3KH26</accession>
<feature type="transmembrane region" description="Helical" evidence="6">
    <location>
        <begin position="79"/>
        <end position="99"/>
    </location>
</feature>
<dbReference type="InterPro" id="IPR004358">
    <property type="entry name" value="Sig_transdc_His_kin-like_C"/>
</dbReference>
<evidence type="ECO:0000256" key="6">
    <source>
        <dbReference type="SAM" id="Phobius"/>
    </source>
</evidence>
<keyword evidence="6" id="KW-0812">Transmembrane</keyword>
<dbReference type="SMART" id="SM00448">
    <property type="entry name" value="REC"/>
    <property type="match status" value="1"/>
</dbReference>
<keyword evidence="3 5" id="KW-0597">Phosphoprotein</keyword>
<dbReference type="EC" id="2.7.13.3" evidence="2"/>
<feature type="transmembrane region" description="Helical" evidence="6">
    <location>
        <begin position="120"/>
        <end position="140"/>
    </location>
</feature>
<dbReference type="SMART" id="SM00387">
    <property type="entry name" value="HATPase_c"/>
    <property type="match status" value="1"/>
</dbReference>
<evidence type="ECO:0000313" key="10">
    <source>
        <dbReference type="Proteomes" id="UP000241426"/>
    </source>
</evidence>
<dbReference type="Gene3D" id="3.30.565.10">
    <property type="entry name" value="Histidine kinase-like ATPase, C-terminal domain"/>
    <property type="match status" value="1"/>
</dbReference>